<keyword evidence="3" id="KW-1185">Reference proteome</keyword>
<reference evidence="3" key="1">
    <citation type="journal article" date="2019" name="Int. J. Syst. Evol. Microbiol.">
        <title>The Global Catalogue of Microorganisms (GCM) 10K type strain sequencing project: providing services to taxonomists for standard genome sequencing and annotation.</title>
        <authorList>
            <consortium name="The Broad Institute Genomics Platform"/>
            <consortium name="The Broad Institute Genome Sequencing Center for Infectious Disease"/>
            <person name="Wu L."/>
            <person name="Ma J."/>
        </authorList>
    </citation>
    <scope>NUCLEOTIDE SEQUENCE [LARGE SCALE GENOMIC DNA]</scope>
    <source>
        <strain evidence="3">CGMCC 1.14993</strain>
    </source>
</reference>
<comment type="caution">
    <text evidence="2">The sequence shown here is derived from an EMBL/GenBank/DDBJ whole genome shotgun (WGS) entry which is preliminary data.</text>
</comment>
<organism evidence="2 3">
    <name type="scientific">Gottfriedia solisilvae</name>
    <dbReference type="NCBI Taxonomy" id="1516104"/>
    <lineage>
        <taxon>Bacteria</taxon>
        <taxon>Bacillati</taxon>
        <taxon>Bacillota</taxon>
        <taxon>Bacilli</taxon>
        <taxon>Bacillales</taxon>
        <taxon>Bacillaceae</taxon>
        <taxon>Gottfriedia</taxon>
    </lineage>
</organism>
<name>A0A8J3AK89_9BACI</name>
<evidence type="ECO:0000313" key="2">
    <source>
        <dbReference type="EMBL" id="GGI11564.1"/>
    </source>
</evidence>
<dbReference type="Gene3D" id="3.40.630.90">
    <property type="match status" value="1"/>
</dbReference>
<feature type="domain" description="N-acetyltransferase" evidence="1">
    <location>
        <begin position="9"/>
        <end position="143"/>
    </location>
</feature>
<dbReference type="AlphaFoldDB" id="A0A8J3AK89"/>
<dbReference type="Gene3D" id="3.40.630.30">
    <property type="match status" value="1"/>
</dbReference>
<gene>
    <name evidence="2" type="ORF">GCM10007380_08470</name>
</gene>
<dbReference type="OrthoDB" id="8453373at2"/>
<dbReference type="Pfam" id="PF13673">
    <property type="entry name" value="Acetyltransf_10"/>
    <property type="match status" value="1"/>
</dbReference>
<dbReference type="InterPro" id="IPR041496">
    <property type="entry name" value="YitH/HolE_GNAT"/>
</dbReference>
<dbReference type="InterPro" id="IPR052729">
    <property type="entry name" value="Acyl/Acetyltrans_Enzymes"/>
</dbReference>
<dbReference type="Proteomes" id="UP000626244">
    <property type="component" value="Unassembled WGS sequence"/>
</dbReference>
<protein>
    <submittedName>
        <fullName evidence="2">N-acetyltransferase</fullName>
    </submittedName>
</protein>
<dbReference type="Pfam" id="PF18014">
    <property type="entry name" value="Acetyltransf_18"/>
    <property type="match status" value="1"/>
</dbReference>
<dbReference type="SUPFAM" id="SSF55729">
    <property type="entry name" value="Acyl-CoA N-acyltransferases (Nat)"/>
    <property type="match status" value="1"/>
</dbReference>
<accession>A0A8J3AK89</accession>
<dbReference type="PROSITE" id="PS51186">
    <property type="entry name" value="GNAT"/>
    <property type="match status" value="1"/>
</dbReference>
<dbReference type="InterPro" id="IPR000182">
    <property type="entry name" value="GNAT_dom"/>
</dbReference>
<evidence type="ECO:0000259" key="1">
    <source>
        <dbReference type="PROSITE" id="PS51186"/>
    </source>
</evidence>
<dbReference type="CDD" id="cd04301">
    <property type="entry name" value="NAT_SF"/>
    <property type="match status" value="1"/>
</dbReference>
<dbReference type="InterPro" id="IPR016181">
    <property type="entry name" value="Acyl_CoA_acyltransferase"/>
</dbReference>
<dbReference type="PANTHER" id="PTHR47237:SF2">
    <property type="entry name" value="BLL4206 PROTEIN"/>
    <property type="match status" value="1"/>
</dbReference>
<dbReference type="GO" id="GO:0016747">
    <property type="term" value="F:acyltransferase activity, transferring groups other than amino-acyl groups"/>
    <property type="evidence" value="ECO:0007669"/>
    <property type="project" value="InterPro"/>
</dbReference>
<dbReference type="PANTHER" id="PTHR47237">
    <property type="entry name" value="SLL0310 PROTEIN"/>
    <property type="match status" value="1"/>
</dbReference>
<evidence type="ECO:0000313" key="3">
    <source>
        <dbReference type="Proteomes" id="UP000626244"/>
    </source>
</evidence>
<dbReference type="RefSeq" id="WP_087999093.1">
    <property type="nucleotide sequence ID" value="NZ_BMHB01000001.1"/>
</dbReference>
<sequence length="288" mass="32132">MDTYTKKNLKLAILGENDIDGLVSLSQSVGWDYDRNEIRTVMSSGKIFGHKNEFGQIVSSAAIIPYDTYIASIGMVIVNQDYRGQGLGKQTTQACVNLVSDQTSIMLIATPEGKPLYVKMGFKEVGNVHKFICNIYVSNKLLSEGLEVVELQECDFDKVVELDKNAFGDSRLEFLKNRIIQSYQSLVLKDEIGSVIGFALSIQGPLNLILGPIVAPDYKAAAYLINHLAINYKGKLRIDIPTEDEIFINWLRDRGFEKVSQPPIMIKNLDSMPIRNKNLYAIAAQIFG</sequence>
<proteinExistence type="predicted"/>
<dbReference type="EMBL" id="BMHB01000001">
    <property type="protein sequence ID" value="GGI11564.1"/>
    <property type="molecule type" value="Genomic_DNA"/>
</dbReference>